<dbReference type="Gene3D" id="1.10.510.10">
    <property type="entry name" value="Transferase(Phosphotransferase) domain 1"/>
    <property type="match status" value="1"/>
</dbReference>
<dbReference type="PROSITE" id="PS00108">
    <property type="entry name" value="PROTEIN_KINASE_ST"/>
    <property type="match status" value="1"/>
</dbReference>
<dbReference type="EMBL" id="QEAN01000164">
    <property type="protein sequence ID" value="TPX44832.1"/>
    <property type="molecule type" value="Genomic_DNA"/>
</dbReference>
<dbReference type="GO" id="GO:0035556">
    <property type="term" value="P:intracellular signal transduction"/>
    <property type="evidence" value="ECO:0007669"/>
    <property type="project" value="TreeGrafter"/>
</dbReference>
<dbReference type="PROSITE" id="PS50032">
    <property type="entry name" value="KA1"/>
    <property type="match status" value="1"/>
</dbReference>
<keyword evidence="9" id="KW-0418">Kinase</keyword>
<dbReference type="CDD" id="cd12121">
    <property type="entry name" value="MARK_C_like"/>
    <property type="match status" value="1"/>
</dbReference>
<dbReference type="Proteomes" id="UP000317494">
    <property type="component" value="Unassembled WGS sequence"/>
</dbReference>
<keyword evidence="7" id="KW-0479">Metal-binding</keyword>
<proteinExistence type="inferred from homology"/>
<dbReference type="PROSITE" id="PS50011">
    <property type="entry name" value="PROTEIN_KINASE_DOM"/>
    <property type="match status" value="1"/>
</dbReference>
<evidence type="ECO:0000313" key="20">
    <source>
        <dbReference type="EMBL" id="TPX50190.1"/>
    </source>
</evidence>
<sequence>MADHVPGSPSKTNPASKIQSIGHYVLDRTLGEGNFAKVRLATHTLTGQKVAVKIIDKTKLDKATAKKLHREVRIMKMLSHPHIVKLYEVIETQTELYLVLEYVAGGEIFDYLVAHGRMKEKEARRHFKQILSAVEYCHNLRIIHRDLKAENLLLDDNLNVKIADFGFSNQFNPNENLNTWCGSPPYAAPELFQGKEYSAPPVDIWSLGVVLYVLVCGSLPFDGSTLPKLRDRVLLGEFHVPFFMSSGCERLIKKMLVVNPSKRATIVEIKGDVWFREDGYELVQLPPYLPAPEDLTDEQRGAILTQLEAMGLDSAEVEASVKSGQYDHLAATFYLMADKFVRKGLGKKSNDELNLSAATPAPNKDEELPPLPRNPTTIPSHEAHSSDAREIVALKPPAQMDSARQRATTDVPHASRGSVKHEPGPSNDSLAVPIPVAQRRPQPSIDKPRPQSAIVLPAARRRAATVTAPVNINELKKELLESNMAKAVVHSKPNVAEQSPQSNDDLPVPRARPSSSSANNRPLSCAAPSSRPPPSSLSPMRVPPPSSPSESTTLTNNAKGSSIVRRPRGATIALSRNSKNSVAEASESEPRPNDVGRQSPAPPRARTPVINSTPHNADLDQQVEPTQAPSKPGRKTSRIFKTPPLSGNGKQQKKEPRTLRFSFSMSTTSTKDPDALISEIERVLKILDIRYEIQGYMAICVCSDIEFEVEICKLPRLSVNGLRFKRLAGEAWGYKAVTTDLIAKLQL</sequence>
<dbReference type="InterPro" id="IPR028375">
    <property type="entry name" value="KA1/Ssp2_C"/>
</dbReference>
<feature type="compositionally biased region" description="Low complexity" evidence="15">
    <location>
        <begin position="509"/>
        <end position="529"/>
    </location>
</feature>
<comment type="similarity">
    <text evidence="2">Belongs to the protein kinase superfamily. CAMK Ser/Thr protein kinase family. SNF1 subfamily.</text>
</comment>
<dbReference type="STRING" id="286115.A0A507DH76"/>
<accession>A0A507DH76</accession>
<evidence type="ECO:0000256" key="10">
    <source>
        <dbReference type="ARBA" id="ARBA00022840"/>
    </source>
</evidence>
<dbReference type="EMBL" id="QEAM01000021">
    <property type="protein sequence ID" value="TPX50190.1"/>
    <property type="molecule type" value="Genomic_DNA"/>
</dbReference>
<feature type="compositionally biased region" description="Pro residues" evidence="15">
    <location>
        <begin position="530"/>
        <end position="547"/>
    </location>
</feature>
<comment type="caution">
    <text evidence="20">The sequence shown here is derived from an EMBL/GenBank/DDBJ whole genome shotgun (WGS) entry which is preliminary data.</text>
</comment>
<dbReference type="InterPro" id="IPR000719">
    <property type="entry name" value="Prot_kinase_dom"/>
</dbReference>
<feature type="domain" description="Protein kinase" evidence="16">
    <location>
        <begin position="24"/>
        <end position="275"/>
    </location>
</feature>
<keyword evidence="6" id="KW-0808">Transferase</keyword>
<dbReference type="VEuPathDB" id="FungiDB:SeMB42_g04192"/>
<comment type="catalytic activity">
    <reaction evidence="12">
        <text>L-threonyl-[protein] + ATP = O-phospho-L-threonyl-[protein] + ADP + H(+)</text>
        <dbReference type="Rhea" id="RHEA:46608"/>
        <dbReference type="Rhea" id="RHEA-COMP:11060"/>
        <dbReference type="Rhea" id="RHEA-COMP:11605"/>
        <dbReference type="ChEBI" id="CHEBI:15378"/>
        <dbReference type="ChEBI" id="CHEBI:30013"/>
        <dbReference type="ChEBI" id="CHEBI:30616"/>
        <dbReference type="ChEBI" id="CHEBI:61977"/>
        <dbReference type="ChEBI" id="CHEBI:456216"/>
        <dbReference type="EC" id="2.7.11.1"/>
    </reaction>
</comment>
<dbReference type="SMART" id="SM00220">
    <property type="entry name" value="S_TKc"/>
    <property type="match status" value="1"/>
</dbReference>
<evidence type="ECO:0000256" key="1">
    <source>
        <dbReference type="ARBA" id="ARBA00001946"/>
    </source>
</evidence>
<dbReference type="PANTHER" id="PTHR24346:SF106">
    <property type="entry name" value="PROTEIN KINASE DOMAIN-CONTAINING PROTEIN"/>
    <property type="match status" value="1"/>
</dbReference>
<feature type="binding site" evidence="14">
    <location>
        <position position="53"/>
    </location>
    <ligand>
        <name>ATP</name>
        <dbReference type="ChEBI" id="CHEBI:30616"/>
    </ligand>
</feature>
<dbReference type="Pfam" id="PF00069">
    <property type="entry name" value="Pkinase"/>
    <property type="match status" value="1"/>
</dbReference>
<dbReference type="PANTHER" id="PTHR24346">
    <property type="entry name" value="MAP/MICROTUBULE AFFINITY-REGULATING KINASE"/>
    <property type="match status" value="1"/>
</dbReference>
<evidence type="ECO:0000259" key="18">
    <source>
        <dbReference type="PROSITE" id="PS50032"/>
    </source>
</evidence>
<dbReference type="InterPro" id="IPR017441">
    <property type="entry name" value="Protein_kinase_ATP_BS"/>
</dbReference>
<evidence type="ECO:0000256" key="11">
    <source>
        <dbReference type="ARBA" id="ARBA00022842"/>
    </source>
</evidence>
<evidence type="ECO:0000256" key="4">
    <source>
        <dbReference type="ARBA" id="ARBA00022527"/>
    </source>
</evidence>
<gene>
    <name evidence="20" type="ORF">SeLEV6574_g01040</name>
    <name evidence="19" type="ORF">SeMB42_g04192</name>
</gene>
<dbReference type="GO" id="GO:0005737">
    <property type="term" value="C:cytoplasm"/>
    <property type="evidence" value="ECO:0007669"/>
    <property type="project" value="TreeGrafter"/>
</dbReference>
<dbReference type="Pfam" id="PF02149">
    <property type="entry name" value="KA1"/>
    <property type="match status" value="1"/>
</dbReference>
<evidence type="ECO:0000256" key="3">
    <source>
        <dbReference type="ARBA" id="ARBA00012513"/>
    </source>
</evidence>
<reference evidence="21 22" key="1">
    <citation type="journal article" date="2019" name="Sci. Rep.">
        <title>Comparative genomics of chytrid fungi reveal insights into the obligate biotrophic and pathogenic lifestyle of Synchytrium endobioticum.</title>
        <authorList>
            <person name="van de Vossenberg B.T.L.H."/>
            <person name="Warris S."/>
            <person name="Nguyen H.D.T."/>
            <person name="van Gent-Pelzer M.P.E."/>
            <person name="Joly D.L."/>
            <person name="van de Geest H.C."/>
            <person name="Bonants P.J.M."/>
            <person name="Smith D.S."/>
            <person name="Levesque C.A."/>
            <person name="van der Lee T.A.J."/>
        </authorList>
    </citation>
    <scope>NUCLEOTIDE SEQUENCE [LARGE SCALE GENOMIC DNA]</scope>
    <source>
        <strain evidence="20 22">LEV6574</strain>
        <strain evidence="19 21">MB42</strain>
    </source>
</reference>
<evidence type="ECO:0000313" key="21">
    <source>
        <dbReference type="Proteomes" id="UP000317494"/>
    </source>
</evidence>
<dbReference type="FunFam" id="3.30.310.80:FF:000011">
    <property type="entry name" value="Non-specific serine/threonine protein kinase"/>
    <property type="match status" value="1"/>
</dbReference>
<evidence type="ECO:0000256" key="13">
    <source>
        <dbReference type="ARBA" id="ARBA00048679"/>
    </source>
</evidence>
<keyword evidence="21" id="KW-1185">Reference proteome</keyword>
<dbReference type="PROSITE" id="PS00107">
    <property type="entry name" value="PROTEIN_KINASE_ATP"/>
    <property type="match status" value="1"/>
</dbReference>
<evidence type="ECO:0000313" key="19">
    <source>
        <dbReference type="EMBL" id="TPX44832.1"/>
    </source>
</evidence>
<feature type="compositionally biased region" description="Polar residues" evidence="15">
    <location>
        <begin position="574"/>
        <end position="583"/>
    </location>
</feature>
<dbReference type="InterPro" id="IPR015940">
    <property type="entry name" value="UBA"/>
</dbReference>
<evidence type="ECO:0000256" key="2">
    <source>
        <dbReference type="ARBA" id="ARBA00006234"/>
    </source>
</evidence>
<dbReference type="SUPFAM" id="SSF103243">
    <property type="entry name" value="KA1-like"/>
    <property type="match status" value="1"/>
</dbReference>
<name>A0A507DH76_9FUNG</name>
<protein>
    <recommendedName>
        <fullName evidence="3">non-specific serine/threonine protein kinase</fullName>
        <ecNumber evidence="3">2.7.11.1</ecNumber>
    </recommendedName>
</protein>
<dbReference type="SUPFAM" id="SSF56112">
    <property type="entry name" value="Protein kinase-like (PK-like)"/>
    <property type="match status" value="1"/>
</dbReference>
<dbReference type="Proteomes" id="UP000320475">
    <property type="component" value="Unassembled WGS sequence"/>
</dbReference>
<evidence type="ECO:0000256" key="5">
    <source>
        <dbReference type="ARBA" id="ARBA00022553"/>
    </source>
</evidence>
<dbReference type="EC" id="2.7.11.1" evidence="3"/>
<evidence type="ECO:0000256" key="15">
    <source>
        <dbReference type="SAM" id="MobiDB-lite"/>
    </source>
</evidence>
<keyword evidence="5" id="KW-0597">Phosphoprotein</keyword>
<dbReference type="Gene3D" id="3.30.310.80">
    <property type="entry name" value="Kinase associated domain 1, KA1"/>
    <property type="match status" value="1"/>
</dbReference>
<comment type="catalytic activity">
    <reaction evidence="13">
        <text>L-seryl-[protein] + ATP = O-phospho-L-seryl-[protein] + ADP + H(+)</text>
        <dbReference type="Rhea" id="RHEA:17989"/>
        <dbReference type="Rhea" id="RHEA-COMP:9863"/>
        <dbReference type="Rhea" id="RHEA-COMP:11604"/>
        <dbReference type="ChEBI" id="CHEBI:15378"/>
        <dbReference type="ChEBI" id="CHEBI:29999"/>
        <dbReference type="ChEBI" id="CHEBI:30616"/>
        <dbReference type="ChEBI" id="CHEBI:83421"/>
        <dbReference type="ChEBI" id="CHEBI:456216"/>
        <dbReference type="EC" id="2.7.11.1"/>
    </reaction>
</comment>
<dbReference type="GO" id="GO:0005524">
    <property type="term" value="F:ATP binding"/>
    <property type="evidence" value="ECO:0007669"/>
    <property type="project" value="UniProtKB-UniRule"/>
</dbReference>
<dbReference type="PROSITE" id="PS50030">
    <property type="entry name" value="UBA"/>
    <property type="match status" value="1"/>
</dbReference>
<dbReference type="InterPro" id="IPR008271">
    <property type="entry name" value="Ser/Thr_kinase_AS"/>
</dbReference>
<evidence type="ECO:0000256" key="9">
    <source>
        <dbReference type="ARBA" id="ARBA00022777"/>
    </source>
</evidence>
<organism evidence="20 22">
    <name type="scientific">Synchytrium endobioticum</name>
    <dbReference type="NCBI Taxonomy" id="286115"/>
    <lineage>
        <taxon>Eukaryota</taxon>
        <taxon>Fungi</taxon>
        <taxon>Fungi incertae sedis</taxon>
        <taxon>Chytridiomycota</taxon>
        <taxon>Chytridiomycota incertae sedis</taxon>
        <taxon>Chytridiomycetes</taxon>
        <taxon>Synchytriales</taxon>
        <taxon>Synchytriaceae</taxon>
        <taxon>Synchytrium</taxon>
    </lineage>
</organism>
<comment type="cofactor">
    <cofactor evidence="1">
        <name>Mg(2+)</name>
        <dbReference type="ChEBI" id="CHEBI:18420"/>
    </cofactor>
</comment>
<dbReference type="OrthoDB" id="193931at2759"/>
<evidence type="ECO:0000256" key="6">
    <source>
        <dbReference type="ARBA" id="ARBA00022679"/>
    </source>
</evidence>
<dbReference type="FunFam" id="3.30.200.20:FF:000003">
    <property type="entry name" value="Non-specific serine/threonine protein kinase"/>
    <property type="match status" value="1"/>
</dbReference>
<feature type="domain" description="KA1" evidence="18">
    <location>
        <begin position="698"/>
        <end position="747"/>
    </location>
</feature>
<dbReference type="InterPro" id="IPR011009">
    <property type="entry name" value="Kinase-like_dom_sf"/>
</dbReference>
<dbReference type="InterPro" id="IPR001772">
    <property type="entry name" value="KA1_dom"/>
</dbReference>
<keyword evidence="8 14" id="KW-0547">Nucleotide-binding</keyword>
<dbReference type="AlphaFoldDB" id="A0A507DH76"/>
<evidence type="ECO:0000256" key="14">
    <source>
        <dbReference type="PROSITE-ProRule" id="PRU10141"/>
    </source>
</evidence>
<feature type="region of interest" description="Disordered" evidence="15">
    <location>
        <begin position="490"/>
        <end position="656"/>
    </location>
</feature>
<feature type="compositionally biased region" description="Basic and acidic residues" evidence="15">
    <location>
        <begin position="381"/>
        <end position="392"/>
    </location>
</feature>
<feature type="region of interest" description="Disordered" evidence="15">
    <location>
        <begin position="352"/>
        <end position="432"/>
    </location>
</feature>
<keyword evidence="4" id="KW-0723">Serine/threonine-protein kinase</keyword>
<evidence type="ECO:0000256" key="8">
    <source>
        <dbReference type="ARBA" id="ARBA00022741"/>
    </source>
</evidence>
<evidence type="ECO:0000256" key="12">
    <source>
        <dbReference type="ARBA" id="ARBA00047899"/>
    </source>
</evidence>
<keyword evidence="11" id="KW-0460">Magnesium</keyword>
<evidence type="ECO:0000313" key="22">
    <source>
        <dbReference type="Proteomes" id="UP000320475"/>
    </source>
</evidence>
<keyword evidence="10 14" id="KW-0067">ATP-binding</keyword>
<dbReference type="GO" id="GO:0046872">
    <property type="term" value="F:metal ion binding"/>
    <property type="evidence" value="ECO:0007669"/>
    <property type="project" value="UniProtKB-KW"/>
</dbReference>
<dbReference type="FunFam" id="1.10.510.10:FF:000156">
    <property type="entry name" value="Serine/threonine-protein kinase SIK3 homolog"/>
    <property type="match status" value="1"/>
</dbReference>
<dbReference type="GO" id="GO:0004674">
    <property type="term" value="F:protein serine/threonine kinase activity"/>
    <property type="evidence" value="ECO:0007669"/>
    <property type="project" value="UniProtKB-KW"/>
</dbReference>
<evidence type="ECO:0000256" key="7">
    <source>
        <dbReference type="ARBA" id="ARBA00022723"/>
    </source>
</evidence>
<evidence type="ECO:0000259" key="17">
    <source>
        <dbReference type="PROSITE" id="PS50030"/>
    </source>
</evidence>
<evidence type="ECO:0000259" key="16">
    <source>
        <dbReference type="PROSITE" id="PS50011"/>
    </source>
</evidence>
<feature type="domain" description="UBA" evidence="17">
    <location>
        <begin position="295"/>
        <end position="338"/>
    </location>
</feature>